<protein>
    <submittedName>
        <fullName evidence="1">Uncharacterized protein</fullName>
    </submittedName>
</protein>
<dbReference type="EMBL" id="JANAKD010001623">
    <property type="protein sequence ID" value="KAJ3477714.1"/>
    <property type="molecule type" value="Genomic_DNA"/>
</dbReference>
<name>A0ACC1QJL0_9HYPO</name>
<dbReference type="Proteomes" id="UP001148737">
    <property type="component" value="Unassembled WGS sequence"/>
</dbReference>
<reference evidence="1" key="1">
    <citation type="submission" date="2022-07" db="EMBL/GenBank/DDBJ databases">
        <title>Genome Sequence of Lecanicillium saksenae.</title>
        <authorList>
            <person name="Buettner E."/>
        </authorList>
    </citation>
    <scope>NUCLEOTIDE SEQUENCE</scope>
    <source>
        <strain evidence="1">VT-O1</strain>
    </source>
</reference>
<sequence>MCSLEAIGGDNAWMRRVHILAPAGASTASGVSSSKVRKRVEEGSAMSVTGYVYPLVQDWIQKRRLYKKPRPLKESSEDEEGMVEIKEFGAWKKADFFD</sequence>
<organism evidence="1 2">
    <name type="scientific">Lecanicillium saksenae</name>
    <dbReference type="NCBI Taxonomy" id="468837"/>
    <lineage>
        <taxon>Eukaryota</taxon>
        <taxon>Fungi</taxon>
        <taxon>Dikarya</taxon>
        <taxon>Ascomycota</taxon>
        <taxon>Pezizomycotina</taxon>
        <taxon>Sordariomycetes</taxon>
        <taxon>Hypocreomycetidae</taxon>
        <taxon>Hypocreales</taxon>
        <taxon>Cordycipitaceae</taxon>
        <taxon>Lecanicillium</taxon>
    </lineage>
</organism>
<gene>
    <name evidence="1" type="ORF">NLG97_g8767</name>
</gene>
<proteinExistence type="predicted"/>
<evidence type="ECO:0000313" key="2">
    <source>
        <dbReference type="Proteomes" id="UP001148737"/>
    </source>
</evidence>
<evidence type="ECO:0000313" key="1">
    <source>
        <dbReference type="EMBL" id="KAJ3477714.1"/>
    </source>
</evidence>
<comment type="caution">
    <text evidence="1">The sequence shown here is derived from an EMBL/GenBank/DDBJ whole genome shotgun (WGS) entry which is preliminary data.</text>
</comment>
<keyword evidence="2" id="KW-1185">Reference proteome</keyword>
<accession>A0ACC1QJL0</accession>